<evidence type="ECO:0000313" key="2">
    <source>
        <dbReference type="Proteomes" id="UP000054560"/>
    </source>
</evidence>
<evidence type="ECO:0000313" key="1">
    <source>
        <dbReference type="EMBL" id="KNC83089.1"/>
    </source>
</evidence>
<dbReference type="EMBL" id="KQ241865">
    <property type="protein sequence ID" value="KNC83089.1"/>
    <property type="molecule type" value="Genomic_DNA"/>
</dbReference>
<dbReference type="RefSeq" id="XP_014156991.1">
    <property type="nucleotide sequence ID" value="XM_014301516.1"/>
</dbReference>
<dbReference type="GeneID" id="25905151"/>
<sequence>MTLAVLSDVTDDGVCALVSNCNALERLHLEQLPNVSDQVMTPVASNVTLRRLSLSGMHIGDNGIDRLVEEETLLTELILQSTHALSPVGVLRCTNIKSLRDLTLSYLPKIKYANIMPIFSNPLLDVHVFGMRMP</sequence>
<gene>
    <name evidence="1" type="ORF">SARC_04647</name>
</gene>
<name>A0A0L0G2M7_9EUKA</name>
<reference evidence="1 2" key="1">
    <citation type="submission" date="2011-02" db="EMBL/GenBank/DDBJ databases">
        <title>The Genome Sequence of Sphaeroforma arctica JP610.</title>
        <authorList>
            <consortium name="The Broad Institute Genome Sequencing Platform"/>
            <person name="Russ C."/>
            <person name="Cuomo C."/>
            <person name="Young S.K."/>
            <person name="Zeng Q."/>
            <person name="Gargeya S."/>
            <person name="Alvarado L."/>
            <person name="Berlin A."/>
            <person name="Chapman S.B."/>
            <person name="Chen Z."/>
            <person name="Freedman E."/>
            <person name="Gellesch M."/>
            <person name="Goldberg J."/>
            <person name="Griggs A."/>
            <person name="Gujja S."/>
            <person name="Heilman E."/>
            <person name="Heiman D."/>
            <person name="Howarth C."/>
            <person name="Mehta T."/>
            <person name="Neiman D."/>
            <person name="Pearson M."/>
            <person name="Roberts A."/>
            <person name="Saif S."/>
            <person name="Shea T."/>
            <person name="Shenoy N."/>
            <person name="Sisk P."/>
            <person name="Stolte C."/>
            <person name="Sykes S."/>
            <person name="White J."/>
            <person name="Yandava C."/>
            <person name="Burger G."/>
            <person name="Gray M.W."/>
            <person name="Holland P.W.H."/>
            <person name="King N."/>
            <person name="Lang F.B.F."/>
            <person name="Roger A.J."/>
            <person name="Ruiz-Trillo I."/>
            <person name="Haas B."/>
            <person name="Nusbaum C."/>
            <person name="Birren B."/>
        </authorList>
    </citation>
    <scope>NUCLEOTIDE SEQUENCE [LARGE SCALE GENOMIC DNA]</scope>
    <source>
        <strain evidence="1 2">JP610</strain>
    </source>
</reference>
<dbReference type="SUPFAM" id="SSF52047">
    <property type="entry name" value="RNI-like"/>
    <property type="match status" value="1"/>
</dbReference>
<accession>A0A0L0G2M7</accession>
<organism evidence="1 2">
    <name type="scientific">Sphaeroforma arctica JP610</name>
    <dbReference type="NCBI Taxonomy" id="667725"/>
    <lineage>
        <taxon>Eukaryota</taxon>
        <taxon>Ichthyosporea</taxon>
        <taxon>Ichthyophonida</taxon>
        <taxon>Sphaeroforma</taxon>
    </lineage>
</organism>
<protein>
    <submittedName>
        <fullName evidence="1">Uncharacterized protein</fullName>
    </submittedName>
</protein>
<proteinExistence type="predicted"/>
<dbReference type="Proteomes" id="UP000054560">
    <property type="component" value="Unassembled WGS sequence"/>
</dbReference>
<dbReference type="AlphaFoldDB" id="A0A0L0G2M7"/>
<keyword evidence="2" id="KW-1185">Reference proteome</keyword>
<dbReference type="InterPro" id="IPR032675">
    <property type="entry name" value="LRR_dom_sf"/>
</dbReference>
<dbReference type="Gene3D" id="3.80.10.10">
    <property type="entry name" value="Ribonuclease Inhibitor"/>
    <property type="match status" value="1"/>
</dbReference>